<protein>
    <submittedName>
        <fullName evidence="1">Uncharacterized protein</fullName>
    </submittedName>
</protein>
<name>A0A0A0RL44_9VIRU</name>
<dbReference type="KEGG" id="vg:26131777"/>
<sequence length="62" mass="7009">MGYLCFLLPLLPLGQPFLVVIPRRRIRPIKVSHSGFGTTTSSSHSEEAKLPYKSLRRNFSAH</sequence>
<dbReference type="GeneID" id="26131777"/>
<evidence type="ECO:0000313" key="2">
    <source>
        <dbReference type="Proteomes" id="UP000201191"/>
    </source>
</evidence>
<organism evidence="1 2">
    <name type="scientific">Yellowstone Lake virophage 5</name>
    <dbReference type="NCBI Taxonomy" id="1557033"/>
    <lineage>
        <taxon>Viruses</taxon>
        <taxon>Varidnaviria</taxon>
        <taxon>Bamfordvirae</taxon>
        <taxon>Preplasmiviricota</taxon>
        <taxon>Polisuviricotina</taxon>
        <taxon>Virophaviricetes</taxon>
        <taxon>Priklausovirales</taxon>
        <taxon>Burtonviroviridae</taxon>
        <taxon>Burquivirus</taxon>
        <taxon>Burquivirus flavolapense</taxon>
    </lineage>
</organism>
<accession>A0A0A0RL44</accession>
<proteinExistence type="predicted"/>
<dbReference type="Proteomes" id="UP000201191">
    <property type="component" value="Segment"/>
</dbReference>
<gene>
    <name evidence="1" type="ORF">YSLV5_ORF32</name>
</gene>
<dbReference type="EMBL" id="KM502589">
    <property type="protein sequence ID" value="AIW01890.1"/>
    <property type="molecule type" value="Genomic_DNA"/>
</dbReference>
<dbReference type="RefSeq" id="YP_009177815.1">
    <property type="nucleotide sequence ID" value="NC_028269.1"/>
</dbReference>
<evidence type="ECO:0000313" key="1">
    <source>
        <dbReference type="EMBL" id="AIW01890.1"/>
    </source>
</evidence>
<keyword evidence="2" id="KW-1185">Reference proteome</keyword>
<reference evidence="1 2" key="1">
    <citation type="journal article" date="2014" name="J. Virol.">
        <title>Three novel virophage genomes discovered from Yellowstone Lake metagenomes.</title>
        <authorList>
            <person name="Zhou J."/>
            <person name="Sun D."/>
            <person name="Childers A."/>
            <person name="McDermott T.R."/>
            <person name="Wang Y."/>
            <person name="Liles M.R."/>
        </authorList>
    </citation>
    <scope>NUCLEOTIDE SEQUENCE [LARGE SCALE GENOMIC DNA]</scope>
</reference>